<comment type="subcellular location">
    <subcellularLocation>
        <location evidence="1">Membrane</location>
        <topology evidence="1">Multi-pass membrane protein</topology>
    </subcellularLocation>
</comment>
<organism evidence="10 11">
    <name type="scientific">Gigaspora margarita</name>
    <dbReference type="NCBI Taxonomy" id="4874"/>
    <lineage>
        <taxon>Eukaryota</taxon>
        <taxon>Fungi</taxon>
        <taxon>Fungi incertae sedis</taxon>
        <taxon>Mucoromycota</taxon>
        <taxon>Glomeromycotina</taxon>
        <taxon>Glomeromycetes</taxon>
        <taxon>Diversisporales</taxon>
        <taxon>Gigasporaceae</taxon>
        <taxon>Gigaspora</taxon>
    </lineage>
</organism>
<gene>
    <name evidence="10" type="ORF">F8M41_002640</name>
</gene>
<dbReference type="GO" id="GO:0005886">
    <property type="term" value="C:plasma membrane"/>
    <property type="evidence" value="ECO:0007669"/>
    <property type="project" value="TreeGrafter"/>
</dbReference>
<dbReference type="EMBL" id="WTPW01001227">
    <property type="protein sequence ID" value="KAF0448580.1"/>
    <property type="molecule type" value="Genomic_DNA"/>
</dbReference>
<feature type="coiled-coil region" evidence="6">
    <location>
        <begin position="1112"/>
        <end position="1139"/>
    </location>
</feature>
<feature type="transmembrane region" description="Helical" evidence="8">
    <location>
        <begin position="1014"/>
        <end position="1043"/>
    </location>
</feature>
<dbReference type="OrthoDB" id="6068913at2759"/>
<keyword evidence="4 8" id="KW-1133">Transmembrane helix</keyword>
<keyword evidence="11" id="KW-1185">Reference proteome</keyword>
<sequence length="1182" mass="139057">MSSSKSEGPLNDNQDQAKILIDDPNPHGGKKIVKYVLSPNMHYIATLSVEDESIVVWTITKELVVKYDNSLNANDLKIALNKFKKTFKSSESVSNLKFEDAFISRNFIGISNCKQVLLQSINIYGEFYYAIIDITTKLLQILKGYTIAFLENEDLVIVKKIPVYRAYIFSKSKSNGKHQWTCKNSIELKKFDNSYLFQNGKLLLILEMACTNYVVMQWDLITRKFDMQYILNWNIEATTIYLMKLNNDNTLLAVVVLDRSFRMVVYVYSTKSGFIVATKIFDERLHNFCFIGAGKEERLFFSGSHNETKNYNSYILNPHTHTLDKPPENHVLYDIYPVEYQNFKSIGFINIISDYIIKNETTHLSIQRLSQYGKWKNYTELKEHYYGNTYTYFNTKEIMRFMQTILEKYEKYESNQILTQNYPNEPELCHCEQCTWIIEYKKINENWRMQLKAQIESGKKIDVAFLSLKYGILEKEVLENGDIILITTYCILIYAINLEGNFAGTMIYRFDYWKKGSTPIQDIINLLTSFKNIINLNFYNLGFEILPFPTFQSYTKYKDLSLLKLYGTDIFHHLLRNNSKKAIDELLVYCYENSLLMFKNGDIYSFRLIISQIAFVLADLEQYNRTKRYTEQFLSKTNMLVGHIRTYYYHDESDDSLYFNFQHCGTYINSHYLFKTSFYNYIFCWISEKWNLLKKYPRFYKIFAFPYLLYSSYFTIYPQETVTLMFPLSNFATYPNNYSYSELLYIKDNSFTLLSDNLNYYKFWNVKALINFKWNTYGKFYYFIIWAIYSTFMGCFLIVVTIPENEISWINQLILLVATIFFGFIHFIFEIRQLIHRPMAYIKSPWNWFDLAAILCPIITCLIWLNDITPPIWLITISAFLLEFKFLLFFRALEYFGKYFAIMIGVGQKVFSFLLVLGIMVLAFAHSLHLLLRPTSEFSYDTPSYTNYANNPWNLVSTYKFISSNGTVGESSLIETPDDNTNLFSLFSTSLLAVYFMLTGDTSSVSSWNLKNNWILAFLLVIFSFFTTIYLLNLFISLLGMAVEETNNEESFLQLKGEILTEIELFWMLPHQRRKKNWFPDILYYKVSVNELKKYVKSVEDKSSLPSEILEIAKIEDTEKTLQNKIDEALNKITETLTNKINEALTNKMNVPIDKQTNENKDEQTDENIDKNVDESSKETTG</sequence>
<reference evidence="10 11" key="1">
    <citation type="journal article" date="2019" name="Environ. Microbiol.">
        <title>At the nexus of three kingdoms: the genome of the mycorrhizal fungus Gigaspora margarita provides insights into plant, endobacterial and fungal interactions.</title>
        <authorList>
            <person name="Venice F."/>
            <person name="Ghignone S."/>
            <person name="Salvioli di Fossalunga A."/>
            <person name="Amselem J."/>
            <person name="Novero M."/>
            <person name="Xianan X."/>
            <person name="Sedzielewska Toro K."/>
            <person name="Morin E."/>
            <person name="Lipzen A."/>
            <person name="Grigoriev I.V."/>
            <person name="Henrissat B."/>
            <person name="Martin F.M."/>
            <person name="Bonfante P."/>
        </authorList>
    </citation>
    <scope>NUCLEOTIDE SEQUENCE [LARGE SCALE GENOMIC DNA]</scope>
    <source>
        <strain evidence="10 11">BEG34</strain>
    </source>
</reference>
<feature type="transmembrane region" description="Helical" evidence="8">
    <location>
        <begin position="809"/>
        <end position="828"/>
    </location>
</feature>
<dbReference type="InterPro" id="IPR024862">
    <property type="entry name" value="TRPV"/>
</dbReference>
<dbReference type="Pfam" id="PF00520">
    <property type="entry name" value="Ion_trans"/>
    <property type="match status" value="1"/>
</dbReference>
<keyword evidence="2 8" id="KW-0812">Transmembrane</keyword>
<evidence type="ECO:0000256" key="3">
    <source>
        <dbReference type="ARBA" id="ARBA00022737"/>
    </source>
</evidence>
<name>A0A8H3XDA0_GIGMA</name>
<dbReference type="GO" id="GO:0005216">
    <property type="term" value="F:monoatomic ion channel activity"/>
    <property type="evidence" value="ECO:0007669"/>
    <property type="project" value="InterPro"/>
</dbReference>
<keyword evidence="5 8" id="KW-0472">Membrane</keyword>
<evidence type="ECO:0000256" key="2">
    <source>
        <dbReference type="ARBA" id="ARBA00022692"/>
    </source>
</evidence>
<feature type="compositionally biased region" description="Basic and acidic residues" evidence="7">
    <location>
        <begin position="1156"/>
        <end position="1182"/>
    </location>
</feature>
<proteinExistence type="predicted"/>
<feature type="region of interest" description="Disordered" evidence="7">
    <location>
        <begin position="1150"/>
        <end position="1182"/>
    </location>
</feature>
<feature type="transmembrane region" description="Helical" evidence="8">
    <location>
        <begin position="780"/>
        <end position="803"/>
    </location>
</feature>
<evidence type="ECO:0000256" key="1">
    <source>
        <dbReference type="ARBA" id="ARBA00004141"/>
    </source>
</evidence>
<protein>
    <submittedName>
        <fullName evidence="10">Transient receptor potential cation channel subfamily a member 1-like</fullName>
    </submittedName>
</protein>
<feature type="transmembrane region" description="Helical" evidence="8">
    <location>
        <begin position="983"/>
        <end position="1002"/>
    </location>
</feature>
<keyword evidence="6" id="KW-0175">Coiled coil</keyword>
<evidence type="ECO:0000256" key="7">
    <source>
        <dbReference type="SAM" id="MobiDB-lite"/>
    </source>
</evidence>
<comment type="caution">
    <text evidence="10">The sequence shown here is derived from an EMBL/GenBank/DDBJ whole genome shotgun (WGS) entry which is preliminary data.</text>
</comment>
<dbReference type="GO" id="GO:0098703">
    <property type="term" value="P:calcium ion import across plasma membrane"/>
    <property type="evidence" value="ECO:0007669"/>
    <property type="project" value="TreeGrafter"/>
</dbReference>
<feature type="transmembrane region" description="Helical" evidence="8">
    <location>
        <begin position="848"/>
        <end position="865"/>
    </location>
</feature>
<keyword evidence="10" id="KW-0675">Receptor</keyword>
<dbReference type="AlphaFoldDB" id="A0A8H3XDA0"/>
<evidence type="ECO:0000256" key="5">
    <source>
        <dbReference type="ARBA" id="ARBA00023136"/>
    </source>
</evidence>
<feature type="transmembrane region" description="Helical" evidence="8">
    <location>
        <begin position="910"/>
        <end position="932"/>
    </location>
</feature>
<dbReference type="PANTHER" id="PTHR10582:SF2">
    <property type="entry name" value="INACTIVE"/>
    <property type="match status" value="1"/>
</dbReference>
<evidence type="ECO:0000256" key="4">
    <source>
        <dbReference type="ARBA" id="ARBA00022989"/>
    </source>
</evidence>
<evidence type="ECO:0000256" key="8">
    <source>
        <dbReference type="SAM" id="Phobius"/>
    </source>
</evidence>
<dbReference type="InterPro" id="IPR005821">
    <property type="entry name" value="Ion_trans_dom"/>
</dbReference>
<feature type="transmembrane region" description="Helical" evidence="8">
    <location>
        <begin position="871"/>
        <end position="890"/>
    </location>
</feature>
<dbReference type="InterPro" id="IPR036322">
    <property type="entry name" value="WD40_repeat_dom_sf"/>
</dbReference>
<evidence type="ECO:0000313" key="11">
    <source>
        <dbReference type="Proteomes" id="UP000439903"/>
    </source>
</evidence>
<accession>A0A8H3XDA0</accession>
<evidence type="ECO:0000313" key="10">
    <source>
        <dbReference type="EMBL" id="KAF0448580.1"/>
    </source>
</evidence>
<dbReference type="PANTHER" id="PTHR10582">
    <property type="entry name" value="TRANSIENT RECEPTOR POTENTIAL ION CHANNEL PROTEIN"/>
    <property type="match status" value="1"/>
</dbReference>
<evidence type="ECO:0000256" key="6">
    <source>
        <dbReference type="SAM" id="Coils"/>
    </source>
</evidence>
<evidence type="ECO:0000259" key="9">
    <source>
        <dbReference type="Pfam" id="PF00520"/>
    </source>
</evidence>
<keyword evidence="3" id="KW-0677">Repeat</keyword>
<dbReference type="Proteomes" id="UP000439903">
    <property type="component" value="Unassembled WGS sequence"/>
</dbReference>
<dbReference type="SUPFAM" id="SSF50978">
    <property type="entry name" value="WD40 repeat-like"/>
    <property type="match status" value="1"/>
</dbReference>
<feature type="domain" description="Ion transport" evidence="9">
    <location>
        <begin position="780"/>
        <end position="1049"/>
    </location>
</feature>